<proteinExistence type="predicted"/>
<gene>
    <name evidence="3" type="ORF">ABR748_38560</name>
</gene>
<feature type="compositionally biased region" description="Basic and acidic residues" evidence="2">
    <location>
        <begin position="7"/>
        <end position="23"/>
    </location>
</feature>
<feature type="non-terminal residue" evidence="3">
    <location>
        <position position="105"/>
    </location>
</feature>
<evidence type="ECO:0000256" key="1">
    <source>
        <dbReference type="ARBA" id="ARBA00022801"/>
    </source>
</evidence>
<protein>
    <submittedName>
        <fullName evidence="3">DNA-binding protein</fullName>
    </submittedName>
</protein>
<dbReference type="Gene3D" id="3.60.40.10">
    <property type="entry name" value="PPM-type phosphatase domain"/>
    <property type="match status" value="1"/>
</dbReference>
<dbReference type="PANTHER" id="PTHR43156:SF2">
    <property type="entry name" value="STAGE II SPORULATION PROTEIN E"/>
    <property type="match status" value="1"/>
</dbReference>
<organism evidence="3 4">
    <name type="scientific">Streptomyces microflavus</name>
    <name type="common">Streptomyces lipmanii</name>
    <dbReference type="NCBI Taxonomy" id="1919"/>
    <lineage>
        <taxon>Bacteria</taxon>
        <taxon>Bacillati</taxon>
        <taxon>Actinomycetota</taxon>
        <taxon>Actinomycetes</taxon>
        <taxon>Kitasatosporales</taxon>
        <taxon>Streptomycetaceae</taxon>
        <taxon>Streptomyces</taxon>
    </lineage>
</organism>
<accession>A0ABV1QFS5</accession>
<dbReference type="Proteomes" id="UP001456562">
    <property type="component" value="Unassembled WGS sequence"/>
</dbReference>
<dbReference type="InterPro" id="IPR052016">
    <property type="entry name" value="Bact_Sigma-Reg"/>
</dbReference>
<keyword evidence="3" id="KW-0238">DNA-binding</keyword>
<keyword evidence="4" id="KW-1185">Reference proteome</keyword>
<feature type="region of interest" description="Disordered" evidence="2">
    <location>
        <begin position="1"/>
        <end position="23"/>
    </location>
</feature>
<dbReference type="GO" id="GO:0003677">
    <property type="term" value="F:DNA binding"/>
    <property type="evidence" value="ECO:0007669"/>
    <property type="project" value="UniProtKB-KW"/>
</dbReference>
<evidence type="ECO:0000313" key="4">
    <source>
        <dbReference type="Proteomes" id="UP001456562"/>
    </source>
</evidence>
<sequence>MRRSVRSAREVAGPERDTLDPRYAREAEDTLSLVGDLAHRVALAVDNARLHAEARHTAERLQRSLLPDLPTDGPLDVVARYRPASASARVGGDWYDAFVMPDGAM</sequence>
<dbReference type="PANTHER" id="PTHR43156">
    <property type="entry name" value="STAGE II SPORULATION PROTEIN E-RELATED"/>
    <property type="match status" value="1"/>
</dbReference>
<dbReference type="InterPro" id="IPR036457">
    <property type="entry name" value="PPM-type-like_dom_sf"/>
</dbReference>
<dbReference type="EMBL" id="JBEJUE010000092">
    <property type="protein sequence ID" value="MER0430026.1"/>
    <property type="molecule type" value="Genomic_DNA"/>
</dbReference>
<name>A0ABV1QFS5_STRMI</name>
<reference evidence="3 4" key="1">
    <citation type="submission" date="2024-01" db="EMBL/GenBank/DDBJ databases">
        <title>Metagenomic exploration of the rhizosphere soil microbial community and their significance in facilitating the development of wild simulated ginseng.</title>
        <authorList>
            <person name="Huang J."/>
        </authorList>
    </citation>
    <scope>NUCLEOTIDE SEQUENCE [LARGE SCALE GENOMIC DNA]</scope>
    <source>
        <strain evidence="3 4">WY141</strain>
    </source>
</reference>
<evidence type="ECO:0000256" key="2">
    <source>
        <dbReference type="SAM" id="MobiDB-lite"/>
    </source>
</evidence>
<evidence type="ECO:0000313" key="3">
    <source>
        <dbReference type="EMBL" id="MER0430026.1"/>
    </source>
</evidence>
<keyword evidence="1" id="KW-0378">Hydrolase</keyword>
<comment type="caution">
    <text evidence="3">The sequence shown here is derived from an EMBL/GenBank/DDBJ whole genome shotgun (WGS) entry which is preliminary data.</text>
</comment>